<evidence type="ECO:0000256" key="1">
    <source>
        <dbReference type="SAM" id="SignalP"/>
    </source>
</evidence>
<dbReference type="Proteomes" id="UP000824202">
    <property type="component" value="Unassembled WGS sequence"/>
</dbReference>
<accession>A0A9D1UYZ8</accession>
<evidence type="ECO:0000313" key="4">
    <source>
        <dbReference type="Proteomes" id="UP000824202"/>
    </source>
</evidence>
<feature type="chain" id="PRO_5039436106" evidence="1">
    <location>
        <begin position="20"/>
        <end position="203"/>
    </location>
</feature>
<dbReference type="Pfam" id="PF13568">
    <property type="entry name" value="OMP_b-brl_2"/>
    <property type="match status" value="1"/>
</dbReference>
<comment type="caution">
    <text evidence="3">The sequence shown here is derived from an EMBL/GenBank/DDBJ whole genome shotgun (WGS) entry which is preliminary data.</text>
</comment>
<evidence type="ECO:0000259" key="2">
    <source>
        <dbReference type="Pfam" id="PF13568"/>
    </source>
</evidence>
<protein>
    <submittedName>
        <fullName evidence="3">PorT family protein</fullName>
    </submittedName>
</protein>
<name>A0A9D1UYZ8_9BACT</name>
<dbReference type="InterPro" id="IPR025665">
    <property type="entry name" value="Beta-barrel_OMP_2"/>
</dbReference>
<dbReference type="AlphaFoldDB" id="A0A9D1UYZ8"/>
<evidence type="ECO:0000313" key="3">
    <source>
        <dbReference type="EMBL" id="HIX03037.1"/>
    </source>
</evidence>
<feature type="signal peptide" evidence="1">
    <location>
        <begin position="1"/>
        <end position="19"/>
    </location>
</feature>
<organism evidence="3 4">
    <name type="scientific">Candidatus Odoribacter faecigallinarum</name>
    <dbReference type="NCBI Taxonomy" id="2838706"/>
    <lineage>
        <taxon>Bacteria</taxon>
        <taxon>Pseudomonadati</taxon>
        <taxon>Bacteroidota</taxon>
        <taxon>Bacteroidia</taxon>
        <taxon>Bacteroidales</taxon>
        <taxon>Odoribacteraceae</taxon>
        <taxon>Odoribacter</taxon>
    </lineage>
</organism>
<sequence>MKKIILVAVALLMVCIAKAQPAVGDFTYGVKVGLNTTYITNAHLKNKSSVHVGLFTEKRFSKAFGLAAELQYSRQGFGDRDNKAKERWSINYLNLPILFKIYIWQGLSIDFGPQFSYNVDGMHKWRENRDHDRDKIDGIKSFDFGIPAGISYAYKDFIVSARYVTGLLKTGSFDLSVFEENDRTQNRVFQLSVGYNFSNLFKK</sequence>
<feature type="domain" description="Outer membrane protein beta-barrel" evidence="2">
    <location>
        <begin position="19"/>
        <end position="168"/>
    </location>
</feature>
<proteinExistence type="predicted"/>
<reference evidence="3" key="1">
    <citation type="journal article" date="2021" name="PeerJ">
        <title>Extensive microbial diversity within the chicken gut microbiome revealed by metagenomics and culture.</title>
        <authorList>
            <person name="Gilroy R."/>
            <person name="Ravi A."/>
            <person name="Getino M."/>
            <person name="Pursley I."/>
            <person name="Horton D.L."/>
            <person name="Alikhan N.F."/>
            <person name="Baker D."/>
            <person name="Gharbi K."/>
            <person name="Hall N."/>
            <person name="Watson M."/>
            <person name="Adriaenssens E.M."/>
            <person name="Foster-Nyarko E."/>
            <person name="Jarju S."/>
            <person name="Secka A."/>
            <person name="Antonio M."/>
            <person name="Oren A."/>
            <person name="Chaudhuri R.R."/>
            <person name="La Ragione R."/>
            <person name="Hildebrand F."/>
            <person name="Pallen M.J."/>
        </authorList>
    </citation>
    <scope>NUCLEOTIDE SEQUENCE</scope>
    <source>
        <strain evidence="3">23274</strain>
    </source>
</reference>
<gene>
    <name evidence="3" type="ORF">H9863_02825</name>
</gene>
<reference evidence="3" key="2">
    <citation type="submission" date="2021-04" db="EMBL/GenBank/DDBJ databases">
        <authorList>
            <person name="Gilroy R."/>
        </authorList>
    </citation>
    <scope>NUCLEOTIDE SEQUENCE</scope>
    <source>
        <strain evidence="3">23274</strain>
    </source>
</reference>
<dbReference type="EMBL" id="DXFT01000057">
    <property type="protein sequence ID" value="HIX03037.1"/>
    <property type="molecule type" value="Genomic_DNA"/>
</dbReference>
<keyword evidence="1" id="KW-0732">Signal</keyword>